<dbReference type="WBParaSite" id="MhA1_Contig2454.frz3.gene1">
    <property type="protein sequence ID" value="MhA1_Contig2454.frz3.gene1"/>
    <property type="gene ID" value="MhA1_Contig2454.frz3.gene1"/>
</dbReference>
<accession>A0A1I8BH09</accession>
<sequence>MNVNIGSKRTSKRNKKQMSRVNVAKHEQVKTDDCSIFNQHLSNCL</sequence>
<evidence type="ECO:0000313" key="2">
    <source>
        <dbReference type="Proteomes" id="UP000095281"/>
    </source>
</evidence>
<dbReference type="AlphaFoldDB" id="A0A1I8BH09"/>
<evidence type="ECO:0000256" key="1">
    <source>
        <dbReference type="SAM" id="MobiDB-lite"/>
    </source>
</evidence>
<feature type="region of interest" description="Disordered" evidence="1">
    <location>
        <begin position="1"/>
        <end position="25"/>
    </location>
</feature>
<organism evidence="2 3">
    <name type="scientific">Meloidogyne hapla</name>
    <name type="common">Root-knot nematode worm</name>
    <dbReference type="NCBI Taxonomy" id="6305"/>
    <lineage>
        <taxon>Eukaryota</taxon>
        <taxon>Metazoa</taxon>
        <taxon>Ecdysozoa</taxon>
        <taxon>Nematoda</taxon>
        <taxon>Chromadorea</taxon>
        <taxon>Rhabditida</taxon>
        <taxon>Tylenchina</taxon>
        <taxon>Tylenchomorpha</taxon>
        <taxon>Tylenchoidea</taxon>
        <taxon>Meloidogynidae</taxon>
        <taxon>Meloidogyninae</taxon>
        <taxon>Meloidogyne</taxon>
    </lineage>
</organism>
<dbReference type="Proteomes" id="UP000095281">
    <property type="component" value="Unplaced"/>
</dbReference>
<name>A0A1I8BH09_MELHA</name>
<keyword evidence="2" id="KW-1185">Reference proteome</keyword>
<feature type="compositionally biased region" description="Basic residues" evidence="1">
    <location>
        <begin position="9"/>
        <end position="18"/>
    </location>
</feature>
<proteinExistence type="predicted"/>
<reference evidence="3" key="1">
    <citation type="submission" date="2016-11" db="UniProtKB">
        <authorList>
            <consortium name="WormBaseParasite"/>
        </authorList>
    </citation>
    <scope>IDENTIFICATION</scope>
</reference>
<evidence type="ECO:0000313" key="3">
    <source>
        <dbReference type="WBParaSite" id="MhA1_Contig2454.frz3.gene1"/>
    </source>
</evidence>
<protein>
    <submittedName>
        <fullName evidence="3">Uncharacterized protein</fullName>
    </submittedName>
</protein>